<dbReference type="HOGENOM" id="CLU_1286348_0_0_2"/>
<accession>F4C0N4</accession>
<sequence>MKISALIPIGMVFIMIIAALTISASAGCSTCSKEGDWTLSATSFLEGIPINETQQDYGPKATRMTTSQFEKESGAEKENPEGTAIAAPAQIEPTANTGSGPAIFLVSINADPINVTAGSTVNITALLAAAGDGLTTSDNNSTSDSQSRITASATIINSTGINSGNAVLIKGSGNEYTGIWNANVPPGKYSVNVSAASLQGSETFNGVLQINVLE</sequence>
<dbReference type="EMBL" id="CP002565">
    <property type="protein sequence ID" value="AEB69222.1"/>
    <property type="molecule type" value="Genomic_DNA"/>
</dbReference>
<dbReference type="PROSITE" id="PS51257">
    <property type="entry name" value="PROKAR_LIPOPROTEIN"/>
    <property type="match status" value="1"/>
</dbReference>
<evidence type="ECO:0000313" key="1">
    <source>
        <dbReference type="EMBL" id="AEB69222.1"/>
    </source>
</evidence>
<protein>
    <submittedName>
        <fullName evidence="1">Lipoprotein, putative</fullName>
    </submittedName>
</protein>
<dbReference type="KEGG" id="mcj:MCON_2848"/>
<organism evidence="1 2">
    <name type="scientific">Methanothrix soehngenii (strain ATCC 5969 / DSM 3671 / JCM 10134 / NBRC 103675 / OCM 69 / GP-6)</name>
    <name type="common">Methanosaeta concilii</name>
    <dbReference type="NCBI Taxonomy" id="990316"/>
    <lineage>
        <taxon>Archaea</taxon>
        <taxon>Methanobacteriati</taxon>
        <taxon>Methanobacteriota</taxon>
        <taxon>Stenosarchaea group</taxon>
        <taxon>Methanomicrobia</taxon>
        <taxon>Methanotrichales</taxon>
        <taxon>Methanotrichaceae</taxon>
        <taxon>Methanothrix</taxon>
    </lineage>
</organism>
<dbReference type="AlphaFoldDB" id="F4C0N4"/>
<dbReference type="Proteomes" id="UP000007807">
    <property type="component" value="Chromosome"/>
</dbReference>
<keyword evidence="1" id="KW-0449">Lipoprotein</keyword>
<keyword evidence="2" id="KW-1185">Reference proteome</keyword>
<proteinExistence type="predicted"/>
<evidence type="ECO:0000313" key="2">
    <source>
        <dbReference type="Proteomes" id="UP000007807"/>
    </source>
</evidence>
<dbReference type="GeneID" id="10462178"/>
<dbReference type="InParanoid" id="F4C0N4"/>
<dbReference type="RefSeq" id="WP_013720245.1">
    <property type="nucleotide sequence ID" value="NC_015416.1"/>
</dbReference>
<gene>
    <name evidence="1" type="ordered locus">MCON_2848</name>
</gene>
<reference evidence="1 2" key="1">
    <citation type="journal article" date="2011" name="J. Bacteriol.">
        <title>Complete genome sequence of Methanosaeta concilii, a specialist in aceticlastic methanogenesis.</title>
        <authorList>
            <person name="Barber R.D."/>
            <person name="Zhang L."/>
            <person name="Harnack M."/>
            <person name="Olson M.V."/>
            <person name="Kaul R."/>
            <person name="Ingram-Smith C."/>
            <person name="Smith K.S."/>
        </authorList>
    </citation>
    <scope>NUCLEOTIDE SEQUENCE [LARGE SCALE GENOMIC DNA]</scope>
    <source>
        <strain evidence="2">ATCC 5969 / DSM 3671 / JCM 10134 / NBRC 103675 / OCM 69 / GP-6</strain>
    </source>
</reference>
<name>F4C0N4_METSG</name>